<evidence type="ECO:0000256" key="2">
    <source>
        <dbReference type="SAM" id="Coils"/>
    </source>
</evidence>
<keyword evidence="1" id="KW-1188">Viral release from host cell</keyword>
<accession>A0A418VEH0</accession>
<comment type="caution">
    <text evidence="5">The sequence shown here is derived from an EMBL/GenBank/DDBJ whole genome shotgun (WGS) entry which is preliminary data.</text>
</comment>
<evidence type="ECO:0000256" key="3">
    <source>
        <dbReference type="SAM" id="Phobius"/>
    </source>
</evidence>
<feature type="transmembrane region" description="Helical" evidence="3">
    <location>
        <begin position="575"/>
        <end position="602"/>
    </location>
</feature>
<keyword evidence="3" id="KW-0472">Membrane</keyword>
<protein>
    <recommendedName>
        <fullName evidence="4">Phage tail tape measure protein domain-containing protein</fullName>
    </recommendedName>
</protein>
<sequence length="2371" mass="256260">MATLQDQYVLDVNQAITQLGRVDAELVKITAARRINLNTAGITLALSQLKTLQSQLGGLSGRTPRVINVRVNTGNLSGTPRALADVERSVIRLTQASAMNLGMTQRLSGVFGMIPGPLGLYASAASTVTGALTGLNSAQKLNTVGAFALAGGLVAVGAAAATLASHGVKQLGEFQAAVNTLNAQGDGLGNGFDERIRALQAAGGRTAQQFNRAELATGAADLTKQGLEEADAMKVLATSYKLAGAEGQKLTESSTLLLANLRQFGFDGPKAAAEAAHFGDVLAKGSLQAASGAKELQEGLSVVGPLAAKANFSLEETVGFLVAMDNAGLKASTVGANAYRAVLMALASPSGPARAEIESLGVALENLDGSARPVRDVLMDLRKAAGVSGVGYDDATKAALRTADSVESAATIFRSRGVVGFLNMVDATDKYIDGLNNSQGALDQYADALTEGPLKAQERLRKSVDDLALTFAQTFGPKLSTSLDTVTQTFRDLDELTRRPEAVKAYLDAIATGIGGVTLALTLNTLASKGALGAGGFSAFVAMLQGTVAGGVLVKAATQLKTLALVSSVAFRVNGFTGLIATLMAIPAVAGAALTAVTLFAAGAVAANFKIAGDIHNIYDDLEKDAAERQSQLMARVAELRKQGPLGNLKAKQLLTISLRYEYDNTPEQNAALDAKLLKIKQEIEAQQQADAARLAASKGKKQDATATAEQTAAYEGLIQKLTDLKGKFSDSGSTAFEKNLQDLRKSVADLNLEIDKMLNKGEITPAQAIAAKKQVQSSKPQLVQGIIDRQLDADAETRVKHERAVQDLLTGLTKDGRIKRQQELQRQLDDSKKIYDEEIAAALRNAKAAPTSASRRDFQNQAGELQRLQAAEEKAIREKANQDLEEIDRQRLTNVLEAQQREVSAQASGAGARIKLIESERDHELELAGDNAQAKLAIEQRYGPMILQLQRQQAVLSGQAQRSQLQATLEQQLKDAESAGNRRGELERAARATYLADLRTLELGEEATLNEQKLAQDKRVQAERLTIYKKGLDDRLAHLKDFTGKEIAAMEATLTAERAKAVASGDGGRVAAIDDALEKVSDVKYENLKDFREELTSAGKEASSLQTQLREVAQTPLERAIKSATSPFDGVSEKARKQLDDLRKAYGKVASPTPEQTADFQRQQANLTGILVESTASRAQARRDAEVKYQQEVNDRQQDAFLKQAKRELDLGQITQDEYERRLRLDLDYWTRRRDNAQRAGNTEGADQADGKVQAVQSELVRLEGERRQLAKDTAAFSREQLQSNLEQARTEGERVIALNALNASDRERVAALDSEISKLEKEGGHEKDILALKRERAGVQRELTTRAQEELDHSKALRQSVLDRVDAENKLAEKQARTDDDLAVVRARNLLNLYSRVSEIDTQIGSARSDEERNRLTGERLGLTGQILDLENTIADAPLEIARRQLDVLRETVQARLQLAGLADDEIAVAQSGVEIATRELEIAQQAVEAARTQADQERAGAALETAQANLSKANAQLAQAPVVAAERQLNIYRQLAQARLILAGLGDDEVRAAQLAVNLAERQVKLAEDRVAAGGTSVEREKAQAELTTAQAELVKARAAEARAPIEQQERLLGLLRSQVEERRVLAGLDGDPAAEAQARLQFAQADLQLARERAEVASTQVEREQAASDISSRNTEVERARKAVITAQLAERDKLLARIKEEATAQATLTGLNRDAVASKQLELEFTQLDRRETEQRLQNAQQLQLSSQEVTDLQLKRSGLAAQEVKQQQELARALFDQVRAAADLAEATTRSGLARSQFFDDGVALAKVDLAATRQKLTLNAQELAQADELGVSATERLNLQKERQALLGQEAEGVRKVADAERERLVFTRALRDTLRGLRDVAVNQSEATALQRFLEGSAAALRKLREAEQDAGPFLQRLASGEPLAFHEADQGKQRVEALTGAITDYRSKLVAVADAYDQQVSGIEGVVQATLRLNEISGTVQATAFSVQVAESQRQQALAETNRLLGNQQATYAQVSAAAGRLAEAESQRLTVERNLLNNLATRGQKGDADALEELRQRLGSLGYAGDEVTDMLRRVRKEGVSALSDVQLRISQQAEDRLAQLRERALRGLSDVGRLRAEAFRTCLEAAQAFEEYTVLNDAAKLADAGFTDLEAQQVAAVSRQEQLKALIGKTSFLQEGAINRQQARAALDAENAALIEQVRLRRGIQDASQVTRDDVAQQRSINLAVEQARAVEVALAPLRTKLETERTIAVAQAVQEELGKLKVPSLDDQMRRVGVSAGEQLRLAIEQQLSRPIPVQLSTSGLSSGGQSRQSIQKSQTVNKTFHNSFNITTQPGQDVNVPELAREVATHLNQQSEVYGECP</sequence>
<dbReference type="PANTHER" id="PTHR37813">
    <property type="entry name" value="FELS-2 PROPHAGE PROTEIN"/>
    <property type="match status" value="1"/>
</dbReference>
<feature type="coiled-coil region" evidence="2">
    <location>
        <begin position="1553"/>
        <end position="1603"/>
    </location>
</feature>
<keyword evidence="3" id="KW-0812">Transmembrane</keyword>
<evidence type="ECO:0000313" key="6">
    <source>
        <dbReference type="Proteomes" id="UP000286287"/>
    </source>
</evidence>
<dbReference type="Proteomes" id="UP000286287">
    <property type="component" value="Unassembled WGS sequence"/>
</dbReference>
<feature type="transmembrane region" description="Helical" evidence="3">
    <location>
        <begin position="144"/>
        <end position="164"/>
    </location>
</feature>
<feature type="transmembrane region" description="Helical" evidence="3">
    <location>
        <begin position="109"/>
        <end position="132"/>
    </location>
</feature>
<keyword evidence="2" id="KW-0175">Coiled coil</keyword>
<evidence type="ECO:0000256" key="1">
    <source>
        <dbReference type="ARBA" id="ARBA00022612"/>
    </source>
</evidence>
<organism evidence="5 6">
    <name type="scientific">Deinococcus cavernae</name>
    <dbReference type="NCBI Taxonomy" id="2320857"/>
    <lineage>
        <taxon>Bacteria</taxon>
        <taxon>Thermotogati</taxon>
        <taxon>Deinococcota</taxon>
        <taxon>Deinococci</taxon>
        <taxon>Deinococcales</taxon>
        <taxon>Deinococcaceae</taxon>
        <taxon>Deinococcus</taxon>
    </lineage>
</organism>
<keyword evidence="6" id="KW-1185">Reference proteome</keyword>
<name>A0A418VEH0_9DEIO</name>
<feature type="transmembrane region" description="Helical" evidence="3">
    <location>
        <begin position="505"/>
        <end position="526"/>
    </location>
</feature>
<feature type="coiled-coil region" evidence="2">
    <location>
        <begin position="1476"/>
        <end position="1519"/>
    </location>
</feature>
<feature type="coiled-coil region" evidence="2">
    <location>
        <begin position="734"/>
        <end position="761"/>
    </location>
</feature>
<reference evidence="5 6" key="1">
    <citation type="submission" date="2018-09" db="EMBL/GenBank/DDBJ databases">
        <authorList>
            <person name="Zhu H."/>
        </authorList>
    </citation>
    <scope>NUCLEOTIDE SEQUENCE [LARGE SCALE GENOMIC DNA]</scope>
    <source>
        <strain evidence="5 6">K2S05-167</strain>
    </source>
</reference>
<proteinExistence type="predicted"/>
<feature type="domain" description="Phage tail tape measure protein" evidence="4">
    <location>
        <begin position="206"/>
        <end position="386"/>
    </location>
</feature>
<evidence type="ECO:0000259" key="4">
    <source>
        <dbReference type="Pfam" id="PF10145"/>
    </source>
</evidence>
<evidence type="ECO:0000313" key="5">
    <source>
        <dbReference type="EMBL" id="RJF74468.1"/>
    </source>
</evidence>
<dbReference type="Pfam" id="PF10145">
    <property type="entry name" value="PhageMin_Tail"/>
    <property type="match status" value="1"/>
</dbReference>
<dbReference type="RefSeq" id="WP_119761417.1">
    <property type="nucleotide sequence ID" value="NZ_QYUJ01000010.1"/>
</dbReference>
<dbReference type="InterPro" id="IPR010090">
    <property type="entry name" value="Phage_tape_meas"/>
</dbReference>
<dbReference type="PANTHER" id="PTHR37813:SF1">
    <property type="entry name" value="FELS-2 PROPHAGE PROTEIN"/>
    <property type="match status" value="1"/>
</dbReference>
<dbReference type="OrthoDB" id="52369at2"/>
<gene>
    <name evidence="5" type="ORF">D3875_04095</name>
</gene>
<feature type="transmembrane region" description="Helical" evidence="3">
    <location>
        <begin position="532"/>
        <end position="554"/>
    </location>
</feature>
<dbReference type="EMBL" id="QYUJ01000010">
    <property type="protein sequence ID" value="RJF74468.1"/>
    <property type="molecule type" value="Genomic_DNA"/>
</dbReference>
<feature type="coiled-coil region" evidence="2">
    <location>
        <begin position="1637"/>
        <end position="1671"/>
    </location>
</feature>
<feature type="coiled-coil region" evidence="2">
    <location>
        <begin position="1247"/>
        <end position="1324"/>
    </location>
</feature>
<keyword evidence="3" id="KW-1133">Transmembrane helix</keyword>